<evidence type="ECO:0000313" key="6">
    <source>
        <dbReference type="EMBL" id="ADI14751.1"/>
    </source>
</evidence>
<feature type="transmembrane region" description="Helical" evidence="5">
    <location>
        <begin position="529"/>
        <end position="548"/>
    </location>
</feature>
<dbReference type="GO" id="GO:0016757">
    <property type="term" value="F:glycosyltransferase activity"/>
    <property type="evidence" value="ECO:0007669"/>
    <property type="project" value="UniProtKB-KW"/>
</dbReference>
<dbReference type="Pfam" id="PF13641">
    <property type="entry name" value="Glyco_tranf_2_3"/>
    <property type="match status" value="1"/>
</dbReference>
<evidence type="ECO:0000256" key="2">
    <source>
        <dbReference type="ARBA" id="ARBA00022676"/>
    </source>
</evidence>
<dbReference type="RefSeq" id="WP_013178119.1">
    <property type="nucleotide sequence ID" value="NC_014221.1"/>
</dbReference>
<proteinExistence type="inferred from homology"/>
<feature type="transmembrane region" description="Helical" evidence="5">
    <location>
        <begin position="51"/>
        <end position="72"/>
    </location>
</feature>
<evidence type="ECO:0000313" key="7">
    <source>
        <dbReference type="Proteomes" id="UP000000379"/>
    </source>
</evidence>
<keyword evidence="5" id="KW-0812">Transmembrane</keyword>
<feature type="transmembrane region" description="Helical" evidence="5">
    <location>
        <begin position="124"/>
        <end position="144"/>
    </location>
</feature>
<feature type="compositionally biased region" description="Basic and acidic residues" evidence="4">
    <location>
        <begin position="10"/>
        <end position="20"/>
    </location>
</feature>
<dbReference type="AlphaFoldDB" id="D7CYB2"/>
<organism evidence="6 7">
    <name type="scientific">Truepera radiovictrix (strain DSM 17093 / CIP 108686 / LMG 22925 / RQ-24)</name>
    <dbReference type="NCBI Taxonomy" id="649638"/>
    <lineage>
        <taxon>Bacteria</taxon>
        <taxon>Thermotogati</taxon>
        <taxon>Deinococcota</taxon>
        <taxon>Deinococci</taxon>
        <taxon>Trueperales</taxon>
        <taxon>Trueperaceae</taxon>
        <taxon>Truepera</taxon>
    </lineage>
</organism>
<feature type="transmembrane region" description="Helical" evidence="5">
    <location>
        <begin position="156"/>
        <end position="175"/>
    </location>
</feature>
<reference evidence="7" key="1">
    <citation type="submission" date="2010-05" db="EMBL/GenBank/DDBJ databases">
        <title>The complete genome of Truepera radiovictris DSM 17093.</title>
        <authorList>
            <consortium name="US DOE Joint Genome Institute (JGI-PGF)"/>
            <person name="Lucas S."/>
            <person name="Copeland A."/>
            <person name="Lapidus A."/>
            <person name="Glavina del Rio T."/>
            <person name="Dalin E."/>
            <person name="Tice H."/>
            <person name="Bruce D."/>
            <person name="Goodwin L."/>
            <person name="Pitluck S."/>
            <person name="Kyrpides N."/>
            <person name="Mavromatis K."/>
            <person name="Ovchinnikova G."/>
            <person name="Munk A.C."/>
            <person name="Detter J.C."/>
            <person name="Han C."/>
            <person name="Tapia R."/>
            <person name="Land M."/>
            <person name="Hauser L."/>
            <person name="Markowitz V."/>
            <person name="Cheng J.-F."/>
            <person name="Hugenholtz P."/>
            <person name="Woyke T."/>
            <person name="Wu D."/>
            <person name="Tindall B."/>
            <person name="Pomrenke H.G."/>
            <person name="Brambilla E."/>
            <person name="Klenk H.-P."/>
            <person name="Eisen J.A."/>
        </authorList>
    </citation>
    <scope>NUCLEOTIDE SEQUENCE [LARGE SCALE GENOMIC DNA]</scope>
    <source>
        <strain evidence="7">DSM 17093 / CIP 108686 / LMG 22925 / RQ-24</strain>
    </source>
</reference>
<dbReference type="CAZy" id="GT2">
    <property type="family name" value="Glycosyltransferase Family 2"/>
</dbReference>
<dbReference type="Proteomes" id="UP000000379">
    <property type="component" value="Chromosome"/>
</dbReference>
<feature type="region of interest" description="Disordered" evidence="4">
    <location>
        <begin position="1"/>
        <end position="20"/>
    </location>
</feature>
<feature type="transmembrane region" description="Helical" evidence="5">
    <location>
        <begin position="98"/>
        <end position="117"/>
    </location>
</feature>
<evidence type="ECO:0000256" key="1">
    <source>
        <dbReference type="ARBA" id="ARBA00006739"/>
    </source>
</evidence>
<dbReference type="eggNOG" id="COG1215">
    <property type="taxonomic scope" value="Bacteria"/>
</dbReference>
<name>D7CYB2_TRURR</name>
<comment type="similarity">
    <text evidence="1">Belongs to the glycosyltransferase 2 family.</text>
</comment>
<protein>
    <submittedName>
        <fullName evidence="6">Glycosyl transferase family 2</fullName>
    </submittedName>
</protein>
<dbReference type="PANTHER" id="PTHR43630:SF1">
    <property type="entry name" value="POLY-BETA-1,6-N-ACETYL-D-GLUCOSAMINE SYNTHASE"/>
    <property type="match status" value="1"/>
</dbReference>
<keyword evidence="5" id="KW-0472">Membrane</keyword>
<evidence type="ECO:0000256" key="5">
    <source>
        <dbReference type="SAM" id="Phobius"/>
    </source>
</evidence>
<dbReference type="SUPFAM" id="SSF53448">
    <property type="entry name" value="Nucleotide-diphospho-sugar transferases"/>
    <property type="match status" value="1"/>
</dbReference>
<dbReference type="PANTHER" id="PTHR43630">
    <property type="entry name" value="POLY-BETA-1,6-N-ACETYL-D-GLUCOSAMINE SYNTHASE"/>
    <property type="match status" value="1"/>
</dbReference>
<dbReference type="CDD" id="cd06423">
    <property type="entry name" value="CESA_like"/>
    <property type="match status" value="1"/>
</dbReference>
<dbReference type="HOGENOM" id="CLU_468370_0_0_0"/>
<reference evidence="6 7" key="2">
    <citation type="journal article" date="2011" name="Stand. Genomic Sci.">
        <title>Complete genome sequence of Truepera radiovictrix type strain (RQ-24).</title>
        <authorList>
            <person name="Ivanova N."/>
            <person name="Rohde C."/>
            <person name="Munk C."/>
            <person name="Nolan M."/>
            <person name="Lucas S."/>
            <person name="Del Rio T.G."/>
            <person name="Tice H."/>
            <person name="Deshpande S."/>
            <person name="Cheng J.F."/>
            <person name="Tapia R."/>
            <person name="Han C."/>
            <person name="Goodwin L."/>
            <person name="Pitluck S."/>
            <person name="Liolios K."/>
            <person name="Mavromatis K."/>
            <person name="Mikhailova N."/>
            <person name="Pati A."/>
            <person name="Chen A."/>
            <person name="Palaniappan K."/>
            <person name="Land M."/>
            <person name="Hauser L."/>
            <person name="Chang Y.J."/>
            <person name="Jeffries C.D."/>
            <person name="Brambilla E."/>
            <person name="Rohde M."/>
            <person name="Goker M."/>
            <person name="Tindall B.J."/>
            <person name="Woyke T."/>
            <person name="Bristow J."/>
            <person name="Eisen J.A."/>
            <person name="Markowitz V."/>
            <person name="Hugenholtz P."/>
            <person name="Kyrpides N.C."/>
            <person name="Klenk H.P."/>
            <person name="Lapidus A."/>
        </authorList>
    </citation>
    <scope>NUCLEOTIDE SEQUENCE [LARGE SCALE GENOMIC DNA]</scope>
    <source>
        <strain evidence="7">DSM 17093 / CIP 108686 / LMG 22925 / RQ-24</strain>
    </source>
</reference>
<accession>D7CYB2</accession>
<dbReference type="Gene3D" id="3.90.550.10">
    <property type="entry name" value="Spore Coat Polysaccharide Biosynthesis Protein SpsA, Chain A"/>
    <property type="match status" value="1"/>
</dbReference>
<keyword evidence="3 6" id="KW-0808">Transferase</keyword>
<evidence type="ECO:0000256" key="3">
    <source>
        <dbReference type="ARBA" id="ARBA00022679"/>
    </source>
</evidence>
<gene>
    <name evidence="6" type="ordered locus">Trad_1632</name>
</gene>
<feature type="transmembrane region" description="Helical" evidence="5">
    <location>
        <begin position="196"/>
        <end position="218"/>
    </location>
</feature>
<keyword evidence="5" id="KW-1133">Transmembrane helix</keyword>
<keyword evidence="7" id="KW-1185">Reference proteome</keyword>
<dbReference type="InterPro" id="IPR029044">
    <property type="entry name" value="Nucleotide-diphossugar_trans"/>
</dbReference>
<sequence length="628" mass="68014">MWSIKPRAAARAERTRRAARGGEGDEAALLADFELYTADSHPSHFSVKRPAWLTPAFLGVFALVSTALLAFLPDAAPRYRALLAALLGVPEASFSLRLRPFFLAFFWTFVLFVAGSWGRRFKLLVTLTLGFGVATLTLDLLFGALRGALGPPLTVVFANVAVGFAALVLFAWALLRQGALPQDVWVGAVRRRPRRFALRFASAALLSGALAALSSRYLGTVLEGLRGVGLLGGLGPGVVLFFPLFVATLAVTEFLSLRAKGEGARFSVAFLVPALNEADNVAACIRSLDRAAERYGRVCTLYLVDNGSRDLTRALAEAELKRCRALKGHVLVCREPGKSKALNAGLKHIEEDLVVRVDADTQVAPTLLTQTVLHFADPAVGAVSGLPLPLTGGTLLGKLRAAEVYLNQGFVRLGMGAIDGILSMTGVFSAYRRSCLDRVGGFAEGINGEDTDIVLRIGRLGYRLVNDPRIHVFSEVPGSLSALREQRLRWFRSTFHVAARNRSAIRRRQGVRGVFSLPWALVQTVRRSLMVPVLVYAGAVALLEPSALFLRGGAAVLAVIVGLPFLVSVGVLLAYRRFDLLPFTPLYAAFRLLRAYFSLEMLFTLPLGRAPEPPNPNVIALEGPPRRR</sequence>
<feature type="transmembrane region" description="Helical" evidence="5">
    <location>
        <begin position="554"/>
        <end position="575"/>
    </location>
</feature>
<dbReference type="EMBL" id="CP002049">
    <property type="protein sequence ID" value="ADI14751.1"/>
    <property type="molecule type" value="Genomic_DNA"/>
</dbReference>
<dbReference type="STRING" id="649638.Trad_1632"/>
<dbReference type="KEGG" id="tra:Trad_1632"/>
<feature type="transmembrane region" description="Helical" evidence="5">
    <location>
        <begin position="238"/>
        <end position="257"/>
    </location>
</feature>
<evidence type="ECO:0000256" key="4">
    <source>
        <dbReference type="SAM" id="MobiDB-lite"/>
    </source>
</evidence>
<keyword evidence="2" id="KW-0328">Glycosyltransferase</keyword>